<dbReference type="InterPro" id="IPR011032">
    <property type="entry name" value="GroES-like_sf"/>
</dbReference>
<dbReference type="Proteomes" id="UP000030008">
    <property type="component" value="Unassembled WGS sequence"/>
</dbReference>
<evidence type="ECO:0000313" key="6">
    <source>
        <dbReference type="Proteomes" id="UP000030008"/>
    </source>
</evidence>
<keyword evidence="1" id="KW-0479">Metal-binding</keyword>
<dbReference type="RefSeq" id="WP_044904322.1">
    <property type="nucleotide sequence ID" value="NZ_CP022722.1"/>
</dbReference>
<reference evidence="5 6" key="1">
    <citation type="submission" date="2014-08" db="EMBL/GenBank/DDBJ databases">
        <title>Clostridium innocuum, an unnegligible vancomycin-resistant pathogen causing extra-intestinal infections.</title>
        <authorList>
            <person name="Feng Y."/>
            <person name="Chiu C.-H."/>
        </authorList>
    </citation>
    <scope>NUCLEOTIDE SEQUENCE [LARGE SCALE GENOMIC DNA]</scope>
    <source>
        <strain evidence="5 6">AN88</strain>
    </source>
</reference>
<dbReference type="PANTHER" id="PTHR43401">
    <property type="entry name" value="L-THREONINE 3-DEHYDROGENASE"/>
    <property type="match status" value="1"/>
</dbReference>
<keyword evidence="2" id="KW-0862">Zinc</keyword>
<feature type="domain" description="Enoyl reductase (ER)" evidence="4">
    <location>
        <begin position="7"/>
        <end position="340"/>
    </location>
</feature>
<dbReference type="InterPro" id="IPR020843">
    <property type="entry name" value="ER"/>
</dbReference>
<evidence type="ECO:0000313" key="5">
    <source>
        <dbReference type="EMBL" id="KGJ54261.1"/>
    </source>
</evidence>
<dbReference type="InterPro" id="IPR013149">
    <property type="entry name" value="ADH-like_C"/>
</dbReference>
<keyword evidence="3" id="KW-0560">Oxidoreductase</keyword>
<dbReference type="InterPro" id="IPR036291">
    <property type="entry name" value="NAD(P)-bd_dom_sf"/>
</dbReference>
<dbReference type="Gene3D" id="3.40.50.720">
    <property type="entry name" value="NAD(P)-binding Rossmann-like Domain"/>
    <property type="match status" value="1"/>
</dbReference>
<dbReference type="SUPFAM" id="SSF51735">
    <property type="entry name" value="NAD(P)-binding Rossmann-fold domains"/>
    <property type="match status" value="1"/>
</dbReference>
<evidence type="ECO:0000256" key="1">
    <source>
        <dbReference type="ARBA" id="ARBA00022723"/>
    </source>
</evidence>
<dbReference type="CDD" id="cd08236">
    <property type="entry name" value="sugar_DH"/>
    <property type="match status" value="1"/>
</dbReference>
<dbReference type="InterPro" id="IPR050129">
    <property type="entry name" value="Zn_alcohol_dh"/>
</dbReference>
<dbReference type="GO" id="GO:0016491">
    <property type="term" value="F:oxidoreductase activity"/>
    <property type="evidence" value="ECO:0007669"/>
    <property type="project" value="UniProtKB-KW"/>
</dbReference>
<comment type="caution">
    <text evidence="5">The sequence shown here is derived from an EMBL/GenBank/DDBJ whole genome shotgun (WGS) entry which is preliminary data.</text>
</comment>
<dbReference type="EMBL" id="JQIF01000018">
    <property type="protein sequence ID" value="KGJ54261.1"/>
    <property type="molecule type" value="Genomic_DNA"/>
</dbReference>
<dbReference type="SMART" id="SM00829">
    <property type="entry name" value="PKS_ER"/>
    <property type="match status" value="1"/>
</dbReference>
<dbReference type="SUPFAM" id="SSF50129">
    <property type="entry name" value="GroES-like"/>
    <property type="match status" value="1"/>
</dbReference>
<dbReference type="GO" id="GO:0046872">
    <property type="term" value="F:metal ion binding"/>
    <property type="evidence" value="ECO:0007669"/>
    <property type="project" value="UniProtKB-KW"/>
</dbReference>
<gene>
    <name evidence="5" type="ORF">CIAN88_04580</name>
</gene>
<name>A0A099I9J3_CLOIN</name>
<evidence type="ECO:0000259" key="4">
    <source>
        <dbReference type="SMART" id="SM00829"/>
    </source>
</evidence>
<dbReference type="InterPro" id="IPR013154">
    <property type="entry name" value="ADH-like_N"/>
</dbReference>
<sequence>MKVMRLHAINDFRLEEIETPVPKGDEILVRIGACGICGSDIPRVYQLGTRVYPVVIGHEFSGTVCAVGNPKDEALIGKKAAIFPLIPCRECEPCEIGQFCQCENYDYLGSRSNGGFAEYCLLPSRWHLVLAQDENIDLEALSMCEPACVAQHALRRGNVTAGQTIAILGAGPIGIMTARWASLFGASQIILTDIDEAKQKFAQERGFTVINSRKENLKERIDVITNGRGVDVVIEGTGCSAGINDAIQIVRVGGTIVWLGNPHADTTIQLNVHSLLLRKELEMHGVWNSFYAQTPINEWEYTVQMIEEGKLEVSDLITHRAGLKDLKQLFDDIHNHSVTICKAMYSAALDV</sequence>
<evidence type="ECO:0000256" key="2">
    <source>
        <dbReference type="ARBA" id="ARBA00022833"/>
    </source>
</evidence>
<protein>
    <submittedName>
        <fullName evidence="5">Alcohol dehydrogenase</fullName>
    </submittedName>
</protein>
<dbReference type="AlphaFoldDB" id="A0A099I9J3"/>
<dbReference type="Pfam" id="PF08240">
    <property type="entry name" value="ADH_N"/>
    <property type="match status" value="1"/>
</dbReference>
<organism evidence="5 6">
    <name type="scientific">Clostridium innocuum</name>
    <dbReference type="NCBI Taxonomy" id="1522"/>
    <lineage>
        <taxon>Bacteria</taxon>
        <taxon>Bacillati</taxon>
        <taxon>Bacillota</taxon>
        <taxon>Clostridia</taxon>
        <taxon>Eubacteriales</taxon>
        <taxon>Clostridiaceae</taxon>
        <taxon>Clostridium</taxon>
    </lineage>
</organism>
<dbReference type="Pfam" id="PF00107">
    <property type="entry name" value="ADH_zinc_N"/>
    <property type="match status" value="1"/>
</dbReference>
<dbReference type="Gene3D" id="3.90.180.10">
    <property type="entry name" value="Medium-chain alcohol dehydrogenases, catalytic domain"/>
    <property type="match status" value="1"/>
</dbReference>
<evidence type="ECO:0000256" key="3">
    <source>
        <dbReference type="ARBA" id="ARBA00023002"/>
    </source>
</evidence>
<proteinExistence type="predicted"/>
<accession>A0A099I9J3</accession>
<dbReference type="PANTHER" id="PTHR43401:SF2">
    <property type="entry name" value="L-THREONINE 3-DEHYDROGENASE"/>
    <property type="match status" value="1"/>
</dbReference>